<organism evidence="5 6">
    <name type="scientific">Devosia yakushimensis</name>
    <dbReference type="NCBI Taxonomy" id="470028"/>
    <lineage>
        <taxon>Bacteria</taxon>
        <taxon>Pseudomonadati</taxon>
        <taxon>Pseudomonadota</taxon>
        <taxon>Alphaproteobacteria</taxon>
        <taxon>Hyphomicrobiales</taxon>
        <taxon>Devosiaceae</taxon>
        <taxon>Devosia</taxon>
    </lineage>
</organism>
<comment type="caution">
    <text evidence="5">The sequence shown here is derived from an EMBL/GenBank/DDBJ whole genome shotgun (WGS) entry which is preliminary data.</text>
</comment>
<evidence type="ECO:0000256" key="1">
    <source>
        <dbReference type="ARBA" id="ARBA00023015"/>
    </source>
</evidence>
<dbReference type="EMBL" id="BSNG01000001">
    <property type="protein sequence ID" value="GLQ08869.1"/>
    <property type="molecule type" value="Genomic_DNA"/>
</dbReference>
<evidence type="ECO:0000313" key="6">
    <source>
        <dbReference type="Proteomes" id="UP001161406"/>
    </source>
</evidence>
<protein>
    <submittedName>
        <fullName evidence="5">HxlR family transcriptional regulator</fullName>
    </submittedName>
</protein>
<reference evidence="5" key="1">
    <citation type="journal article" date="2014" name="Int. J. Syst. Evol. Microbiol.">
        <title>Complete genome of a new Firmicutes species belonging to the dominant human colonic microbiota ('Ruminococcus bicirculans') reveals two chromosomes and a selective capacity to utilize plant glucans.</title>
        <authorList>
            <consortium name="NISC Comparative Sequencing Program"/>
            <person name="Wegmann U."/>
            <person name="Louis P."/>
            <person name="Goesmann A."/>
            <person name="Henrissat B."/>
            <person name="Duncan S.H."/>
            <person name="Flint H.J."/>
        </authorList>
    </citation>
    <scope>NUCLEOTIDE SEQUENCE</scope>
    <source>
        <strain evidence="5">NBRC 103855</strain>
    </source>
</reference>
<name>A0ABQ5U9R9_9HYPH</name>
<sequence length="127" mass="14714">MSKQIYKRSGAHLPDNCRPGWDILFTLGDKWTGPVLGTLSRDGRQRFSDIEKALPALSQRMLTLTLRRLERDGLVQREIYPAVPPRVEYELTERGRSLLLAVKDFASWGFKNHEDIERSRQRFDAAE</sequence>
<keyword evidence="2" id="KW-0238">DNA-binding</keyword>
<gene>
    <name evidence="5" type="ORF">GCM10007913_08010</name>
</gene>
<dbReference type="InterPro" id="IPR036390">
    <property type="entry name" value="WH_DNA-bd_sf"/>
</dbReference>
<dbReference type="PANTHER" id="PTHR33204:SF39">
    <property type="entry name" value="TRANSCRIPTIONAL REGULATORY PROTEIN"/>
    <property type="match status" value="1"/>
</dbReference>
<reference evidence="5" key="2">
    <citation type="submission" date="2023-01" db="EMBL/GenBank/DDBJ databases">
        <title>Draft genome sequence of Devosia yakushimensis strain NBRC 103855.</title>
        <authorList>
            <person name="Sun Q."/>
            <person name="Mori K."/>
        </authorList>
    </citation>
    <scope>NUCLEOTIDE SEQUENCE</scope>
    <source>
        <strain evidence="5">NBRC 103855</strain>
    </source>
</reference>
<evidence type="ECO:0000259" key="4">
    <source>
        <dbReference type="PROSITE" id="PS51118"/>
    </source>
</evidence>
<dbReference type="InterPro" id="IPR036388">
    <property type="entry name" value="WH-like_DNA-bd_sf"/>
</dbReference>
<dbReference type="RefSeq" id="WP_284388139.1">
    <property type="nucleotide sequence ID" value="NZ_BSNG01000001.1"/>
</dbReference>
<dbReference type="Proteomes" id="UP001161406">
    <property type="component" value="Unassembled WGS sequence"/>
</dbReference>
<dbReference type="Pfam" id="PF01638">
    <property type="entry name" value="HxlR"/>
    <property type="match status" value="1"/>
</dbReference>
<dbReference type="InterPro" id="IPR002577">
    <property type="entry name" value="HTH_HxlR"/>
</dbReference>
<proteinExistence type="predicted"/>
<dbReference type="PANTHER" id="PTHR33204">
    <property type="entry name" value="TRANSCRIPTIONAL REGULATOR, MARR FAMILY"/>
    <property type="match status" value="1"/>
</dbReference>
<evidence type="ECO:0000313" key="5">
    <source>
        <dbReference type="EMBL" id="GLQ08869.1"/>
    </source>
</evidence>
<feature type="domain" description="HTH hxlR-type" evidence="4">
    <location>
        <begin position="17"/>
        <end position="117"/>
    </location>
</feature>
<keyword evidence="6" id="KW-1185">Reference proteome</keyword>
<keyword evidence="1" id="KW-0805">Transcription regulation</keyword>
<dbReference type="PROSITE" id="PS51118">
    <property type="entry name" value="HTH_HXLR"/>
    <property type="match status" value="1"/>
</dbReference>
<dbReference type="Gene3D" id="1.10.10.10">
    <property type="entry name" value="Winged helix-like DNA-binding domain superfamily/Winged helix DNA-binding domain"/>
    <property type="match status" value="1"/>
</dbReference>
<accession>A0ABQ5U9R9</accession>
<evidence type="ECO:0000256" key="3">
    <source>
        <dbReference type="ARBA" id="ARBA00023163"/>
    </source>
</evidence>
<evidence type="ECO:0000256" key="2">
    <source>
        <dbReference type="ARBA" id="ARBA00023125"/>
    </source>
</evidence>
<keyword evidence="3" id="KW-0804">Transcription</keyword>
<dbReference type="SUPFAM" id="SSF46785">
    <property type="entry name" value="Winged helix' DNA-binding domain"/>
    <property type="match status" value="1"/>
</dbReference>